<protein>
    <submittedName>
        <fullName evidence="2">Uncharacterized protein</fullName>
    </submittedName>
</protein>
<evidence type="ECO:0000313" key="3">
    <source>
        <dbReference type="Proteomes" id="UP001054945"/>
    </source>
</evidence>
<gene>
    <name evidence="2" type="ORF">CEXT_775291</name>
</gene>
<name>A0AAV4MJR6_CAEEX</name>
<keyword evidence="3" id="KW-1185">Reference proteome</keyword>
<feature type="region of interest" description="Disordered" evidence="1">
    <location>
        <begin position="12"/>
        <end position="33"/>
    </location>
</feature>
<dbReference type="EMBL" id="BPLR01002291">
    <property type="protein sequence ID" value="GIX72199.1"/>
    <property type="molecule type" value="Genomic_DNA"/>
</dbReference>
<sequence>MIKSPSEYLTTVNISPLSRQRPPNPDAGLGGGVFREKSNNIASHVIESSLLKVGNFRGLKGRLGDIWKKGNLRERSPSSVLGVGYI</sequence>
<reference evidence="2 3" key="1">
    <citation type="submission" date="2021-06" db="EMBL/GenBank/DDBJ databases">
        <title>Caerostris extrusa draft genome.</title>
        <authorList>
            <person name="Kono N."/>
            <person name="Arakawa K."/>
        </authorList>
    </citation>
    <scope>NUCLEOTIDE SEQUENCE [LARGE SCALE GENOMIC DNA]</scope>
</reference>
<proteinExistence type="predicted"/>
<organism evidence="2 3">
    <name type="scientific">Caerostris extrusa</name>
    <name type="common">Bark spider</name>
    <name type="synonym">Caerostris bankana</name>
    <dbReference type="NCBI Taxonomy" id="172846"/>
    <lineage>
        <taxon>Eukaryota</taxon>
        <taxon>Metazoa</taxon>
        <taxon>Ecdysozoa</taxon>
        <taxon>Arthropoda</taxon>
        <taxon>Chelicerata</taxon>
        <taxon>Arachnida</taxon>
        <taxon>Araneae</taxon>
        <taxon>Araneomorphae</taxon>
        <taxon>Entelegynae</taxon>
        <taxon>Araneoidea</taxon>
        <taxon>Araneidae</taxon>
        <taxon>Caerostris</taxon>
    </lineage>
</organism>
<comment type="caution">
    <text evidence="2">The sequence shown here is derived from an EMBL/GenBank/DDBJ whole genome shotgun (WGS) entry which is preliminary data.</text>
</comment>
<evidence type="ECO:0000313" key="2">
    <source>
        <dbReference type="EMBL" id="GIX72199.1"/>
    </source>
</evidence>
<accession>A0AAV4MJR6</accession>
<evidence type="ECO:0000256" key="1">
    <source>
        <dbReference type="SAM" id="MobiDB-lite"/>
    </source>
</evidence>
<dbReference type="Proteomes" id="UP001054945">
    <property type="component" value="Unassembled WGS sequence"/>
</dbReference>
<dbReference type="AlphaFoldDB" id="A0AAV4MJR6"/>